<dbReference type="EMBL" id="JBJDQH010000021">
    <property type="protein sequence ID" value="MFK4271936.1"/>
    <property type="molecule type" value="Genomic_DNA"/>
</dbReference>
<evidence type="ECO:0000313" key="2">
    <source>
        <dbReference type="Proteomes" id="UP001620295"/>
    </source>
</evidence>
<protein>
    <recommendedName>
        <fullName evidence="3">Knr4/Smi1-like domain-containing protein</fullName>
    </recommendedName>
</protein>
<evidence type="ECO:0000313" key="1">
    <source>
        <dbReference type="EMBL" id="MFK4271936.1"/>
    </source>
</evidence>
<sequence>MSNAYSPIPELNLLKEFDDKFGAEGYADGFELRGYDDKKWLDGWLRDPENPDRAEFFHGLIPFADATGSGSVYALWRCDDRTDLADLPVVFLGDEGDVWVHASNLRELFRLLPIERDMAYEDEDLDELFPARQKYLAWLNRNFGLAPPAEDEEEALFKATMQAFAPQFATWLGRFTGEEAVKDMLRISL</sequence>
<reference evidence="1 2" key="1">
    <citation type="submission" date="2024-11" db="EMBL/GenBank/DDBJ databases">
        <title>The Natural Products Discovery Center: Release of the First 8490 Sequenced Strains for Exploring Actinobacteria Biosynthetic Diversity.</title>
        <authorList>
            <person name="Kalkreuter E."/>
            <person name="Kautsar S.A."/>
            <person name="Yang D."/>
            <person name="Bader C.D."/>
            <person name="Teijaro C.N."/>
            <person name="Fluegel L."/>
            <person name="Davis C.M."/>
            <person name="Simpson J.R."/>
            <person name="Lauterbach L."/>
            <person name="Steele A.D."/>
            <person name="Gui C."/>
            <person name="Meng S."/>
            <person name="Li G."/>
            <person name="Viehrig K."/>
            <person name="Ye F."/>
            <person name="Su P."/>
            <person name="Kiefer A.F."/>
            <person name="Nichols A."/>
            <person name="Cepeda A.J."/>
            <person name="Yan W."/>
            <person name="Fan B."/>
            <person name="Jiang Y."/>
            <person name="Adhikari A."/>
            <person name="Zheng C.-J."/>
            <person name="Schuster L."/>
            <person name="Cowan T.M."/>
            <person name="Smanski M.J."/>
            <person name="Chevrette M.G."/>
            <person name="De Carvalho L.P.S."/>
            <person name="Shen B."/>
        </authorList>
    </citation>
    <scope>NUCLEOTIDE SEQUENCE [LARGE SCALE GENOMIC DNA]</scope>
    <source>
        <strain evidence="1 2">NPDC020863</strain>
    </source>
</reference>
<gene>
    <name evidence="1" type="ORF">ACI2L5_44650</name>
</gene>
<dbReference type="RefSeq" id="WP_404748582.1">
    <property type="nucleotide sequence ID" value="NZ_JBJDQH010000021.1"/>
</dbReference>
<proteinExistence type="predicted"/>
<evidence type="ECO:0008006" key="3">
    <source>
        <dbReference type="Google" id="ProtNLM"/>
    </source>
</evidence>
<comment type="caution">
    <text evidence="1">The sequence shown here is derived from an EMBL/GenBank/DDBJ whole genome shotgun (WGS) entry which is preliminary data.</text>
</comment>
<keyword evidence="2" id="KW-1185">Reference proteome</keyword>
<accession>A0ABW8M1B8</accession>
<name>A0ABW8M1B8_9ACTN</name>
<dbReference type="Proteomes" id="UP001620295">
    <property type="component" value="Unassembled WGS sequence"/>
</dbReference>
<organism evidence="1 2">
    <name type="scientific">Streptomyces milbemycinicus</name>
    <dbReference type="NCBI Taxonomy" id="476552"/>
    <lineage>
        <taxon>Bacteria</taxon>
        <taxon>Bacillati</taxon>
        <taxon>Actinomycetota</taxon>
        <taxon>Actinomycetes</taxon>
        <taxon>Kitasatosporales</taxon>
        <taxon>Streptomycetaceae</taxon>
        <taxon>Streptomyces</taxon>
    </lineage>
</organism>